<dbReference type="PROSITE" id="PS50175">
    <property type="entry name" value="ASP_PROT_RETROV"/>
    <property type="match status" value="1"/>
</dbReference>
<dbReference type="Proteomes" id="UP000046395">
    <property type="component" value="Unassembled WGS sequence"/>
</dbReference>
<dbReference type="WBParaSite" id="TMUE_1000002615.1">
    <property type="protein sequence ID" value="TMUE_1000002615.1"/>
    <property type="gene ID" value="WBGene00298397"/>
</dbReference>
<dbReference type="Gene3D" id="2.40.70.10">
    <property type="entry name" value="Acid Proteases"/>
    <property type="match status" value="1"/>
</dbReference>
<dbReference type="SUPFAM" id="SSF50630">
    <property type="entry name" value="Acid proteases"/>
    <property type="match status" value="1"/>
</dbReference>
<keyword evidence="1" id="KW-0378">Hydrolase</keyword>
<dbReference type="GO" id="GO:0004190">
    <property type="term" value="F:aspartic-type endopeptidase activity"/>
    <property type="evidence" value="ECO:0007669"/>
    <property type="project" value="InterPro"/>
</dbReference>
<proteinExistence type="predicted"/>
<dbReference type="InterPro" id="IPR001995">
    <property type="entry name" value="Peptidase_A2_cat"/>
</dbReference>
<keyword evidence="3" id="KW-1185">Reference proteome</keyword>
<organism evidence="3 4">
    <name type="scientific">Trichuris muris</name>
    <name type="common">Mouse whipworm</name>
    <dbReference type="NCBI Taxonomy" id="70415"/>
    <lineage>
        <taxon>Eukaryota</taxon>
        <taxon>Metazoa</taxon>
        <taxon>Ecdysozoa</taxon>
        <taxon>Nematoda</taxon>
        <taxon>Enoplea</taxon>
        <taxon>Dorylaimia</taxon>
        <taxon>Trichinellida</taxon>
        <taxon>Trichuridae</taxon>
        <taxon>Trichuris</taxon>
    </lineage>
</organism>
<dbReference type="STRING" id="70415.A0A5S6Q5X1"/>
<evidence type="ECO:0000313" key="3">
    <source>
        <dbReference type="Proteomes" id="UP000046395"/>
    </source>
</evidence>
<evidence type="ECO:0000259" key="2">
    <source>
        <dbReference type="PROSITE" id="PS50175"/>
    </source>
</evidence>
<name>A0A5S6Q5X1_TRIMR</name>
<reference evidence="4" key="1">
    <citation type="submission" date="2019-12" db="UniProtKB">
        <authorList>
            <consortium name="WormBaseParasite"/>
        </authorList>
    </citation>
    <scope>IDENTIFICATION</scope>
</reference>
<dbReference type="GO" id="GO:0006508">
    <property type="term" value="P:proteolysis"/>
    <property type="evidence" value="ECO:0007669"/>
    <property type="project" value="InterPro"/>
</dbReference>
<dbReference type="InterPro" id="IPR001969">
    <property type="entry name" value="Aspartic_peptidase_AS"/>
</dbReference>
<accession>A0A5S6Q5X1</accession>
<evidence type="ECO:0000313" key="4">
    <source>
        <dbReference type="WBParaSite" id="TMUE_1000002615.1"/>
    </source>
</evidence>
<dbReference type="InterPro" id="IPR021109">
    <property type="entry name" value="Peptidase_aspartic_dom_sf"/>
</dbReference>
<dbReference type="PROSITE" id="PS00141">
    <property type="entry name" value="ASP_PROTEASE"/>
    <property type="match status" value="1"/>
</dbReference>
<evidence type="ECO:0000256" key="1">
    <source>
        <dbReference type="ARBA" id="ARBA00022801"/>
    </source>
</evidence>
<sequence length="204" mass="22212">MAIVGLPKTSRCIYVADQISGIRFLVDTGASVSVLSCSKLRQSPTAHTLPLQAVNGTPIRSFCRRTLSIQTTTLPTIEWTFHLADAQVALLGADFLHHHGLVVDLRDQTICPENSAMLGQLLAAPKVSATDRFRQLLHQFVKDCESSSHSPKKCMSSKRSVAQLTAALGDCHPAVSWWLRNILTICCGESLSALPTAAGRFRYP</sequence>
<feature type="domain" description="Peptidase A2" evidence="2">
    <location>
        <begin position="22"/>
        <end position="95"/>
    </location>
</feature>
<dbReference type="AlphaFoldDB" id="A0A5S6Q5X1"/>
<protein>
    <submittedName>
        <fullName evidence="4">Peptidase A2 domain-containing protein</fullName>
    </submittedName>
</protein>